<keyword evidence="4" id="KW-1185">Reference proteome</keyword>
<evidence type="ECO:0000256" key="2">
    <source>
        <dbReference type="SAM" id="SignalP"/>
    </source>
</evidence>
<dbReference type="Proteomes" id="UP000308917">
    <property type="component" value="Unassembled WGS sequence"/>
</dbReference>
<evidence type="ECO:0000256" key="1">
    <source>
        <dbReference type="SAM" id="MobiDB-lite"/>
    </source>
</evidence>
<feature type="signal peptide" evidence="2">
    <location>
        <begin position="1"/>
        <end position="23"/>
    </location>
</feature>
<protein>
    <submittedName>
        <fullName evidence="3">Uncharacterized protein</fullName>
    </submittedName>
</protein>
<feature type="region of interest" description="Disordered" evidence="1">
    <location>
        <begin position="51"/>
        <end position="75"/>
    </location>
</feature>
<dbReference type="EMBL" id="STFG01000019">
    <property type="protein sequence ID" value="THT98694.1"/>
    <property type="molecule type" value="Genomic_DNA"/>
</dbReference>
<proteinExistence type="predicted"/>
<organism evidence="3 4">
    <name type="scientific">Lampropedia puyangensis</name>
    <dbReference type="NCBI Taxonomy" id="1330072"/>
    <lineage>
        <taxon>Bacteria</taxon>
        <taxon>Pseudomonadati</taxon>
        <taxon>Pseudomonadota</taxon>
        <taxon>Betaproteobacteria</taxon>
        <taxon>Burkholderiales</taxon>
        <taxon>Comamonadaceae</taxon>
        <taxon>Lampropedia</taxon>
    </lineage>
</organism>
<sequence length="183" mass="18825">MHSKIVATTAVSVALLLGNAASAQSIHGYDRGGYAYYPGANYQGAYGHGPGQRPYNGYSHRPDYSHRPSSGRSSRDAGLALGALVVGGILGYAISQSNASPSAALSGPYPSYTAPQPSYGDATYGQPYPVAPSANGYAAPVYSQPYASGSAVPVTAMPVQGAAVPQYQTVVVNGRTYYRPTAP</sequence>
<dbReference type="RefSeq" id="WP_136574407.1">
    <property type="nucleotide sequence ID" value="NZ_STFG01000019.1"/>
</dbReference>
<reference evidence="3 4" key="1">
    <citation type="journal article" date="2015" name="Antonie Van Leeuwenhoek">
        <title>Lampropedia puyangensis sp. nov., isolated from symptomatic bark of Populus ? euramericana canker and emended description of Lampropedia hyalina (Ehrenberg 1832) Lee et al. 2004.</title>
        <authorList>
            <person name="Li Y."/>
            <person name="Wang T."/>
            <person name="Piao C.G."/>
            <person name="Wang L.F."/>
            <person name="Tian G.Z."/>
            <person name="Zhu T.H."/>
            <person name="Guo M.W."/>
        </authorList>
    </citation>
    <scope>NUCLEOTIDE SEQUENCE [LARGE SCALE GENOMIC DNA]</scope>
    <source>
        <strain evidence="3 4">2-bin</strain>
    </source>
</reference>
<accession>A0A4S8EXT2</accession>
<dbReference type="AlphaFoldDB" id="A0A4S8EXT2"/>
<comment type="caution">
    <text evidence="3">The sequence shown here is derived from an EMBL/GenBank/DDBJ whole genome shotgun (WGS) entry which is preliminary data.</text>
</comment>
<name>A0A4S8EXT2_9BURK</name>
<evidence type="ECO:0000313" key="3">
    <source>
        <dbReference type="EMBL" id="THT98694.1"/>
    </source>
</evidence>
<feature type="chain" id="PRO_5020527327" evidence="2">
    <location>
        <begin position="24"/>
        <end position="183"/>
    </location>
</feature>
<keyword evidence="2" id="KW-0732">Signal</keyword>
<gene>
    <name evidence="3" type="ORF">E9531_14060</name>
</gene>
<evidence type="ECO:0000313" key="4">
    <source>
        <dbReference type="Proteomes" id="UP000308917"/>
    </source>
</evidence>